<evidence type="ECO:0000313" key="3">
    <source>
        <dbReference type="EMBL" id="GGZ24726.1"/>
    </source>
</evidence>
<reference evidence="3" key="1">
    <citation type="journal article" date="2014" name="Int. J. Syst. Evol. Microbiol.">
        <title>Complete genome sequence of Corynebacterium casei LMG S-19264T (=DSM 44701T), isolated from a smear-ripened cheese.</title>
        <authorList>
            <consortium name="US DOE Joint Genome Institute (JGI-PGF)"/>
            <person name="Walter F."/>
            <person name="Albersmeier A."/>
            <person name="Kalinowski J."/>
            <person name="Ruckert C."/>
        </authorList>
    </citation>
    <scope>NUCLEOTIDE SEQUENCE</scope>
    <source>
        <strain evidence="3">KCTC 12368</strain>
    </source>
</reference>
<sequence>MVNVSWARPEIGFTLLFEAFSMLLIESEMPVSKAADIMDVYPQRLWNVFSYWIGKAHQNDCQSETTVLGIDETSSKKGHNYVTVAVDMDERRVIYAVPGKGADTIDAIAGHLESKGCKREQIKQTCIDMSPAFISGILHNFKKASITFDKFHVVKIINEAMDKVRKLERNEFAMLKGYKYTFMKSDNKLSEQAKEAKYDILTLLPNIANAYRLKELFAEFWTFKTKEEAGAYLSYWCDLVEESKIFPFIKAAKSLKAHWFGIVNYSETNLNNGILEGINSKIQLAKKRARGYRNINNFINMIYFIAGKLKFDYPLYST</sequence>
<dbReference type="Proteomes" id="UP000619457">
    <property type="component" value="Unassembled WGS sequence"/>
</dbReference>
<accession>A0A918PVH5</accession>
<dbReference type="InterPro" id="IPR047951">
    <property type="entry name" value="Transpos_ISL3"/>
</dbReference>
<evidence type="ECO:0000259" key="2">
    <source>
        <dbReference type="Pfam" id="PF13542"/>
    </source>
</evidence>
<dbReference type="EMBL" id="BMWX01000003">
    <property type="protein sequence ID" value="GGZ24726.1"/>
    <property type="molecule type" value="Genomic_DNA"/>
</dbReference>
<dbReference type="AlphaFoldDB" id="A0A918PVH5"/>
<feature type="domain" description="Transposase IS204/IS1001/IS1096/IS1165 DDE" evidence="1">
    <location>
        <begin position="68"/>
        <end position="302"/>
    </location>
</feature>
<name>A0A918PVH5_9BACT</name>
<protein>
    <submittedName>
        <fullName evidence="3">ISL3 family transposase ISMac21</fullName>
    </submittedName>
</protein>
<evidence type="ECO:0000259" key="1">
    <source>
        <dbReference type="Pfam" id="PF01610"/>
    </source>
</evidence>
<dbReference type="Pfam" id="PF13542">
    <property type="entry name" value="HTH_Tnp_ISL3"/>
    <property type="match status" value="1"/>
</dbReference>
<keyword evidence="4" id="KW-1185">Reference proteome</keyword>
<dbReference type="InterPro" id="IPR032877">
    <property type="entry name" value="Transposase_HTH"/>
</dbReference>
<dbReference type="PANTHER" id="PTHR33498:SF1">
    <property type="entry name" value="TRANSPOSASE FOR INSERTION SEQUENCE ELEMENT IS1557"/>
    <property type="match status" value="1"/>
</dbReference>
<dbReference type="Pfam" id="PF01610">
    <property type="entry name" value="DDE_Tnp_ISL3"/>
    <property type="match status" value="1"/>
</dbReference>
<gene>
    <name evidence="3" type="ORF">GCM10007049_16400</name>
</gene>
<organism evidence="3 4">
    <name type="scientific">Echinicola pacifica</name>
    <dbReference type="NCBI Taxonomy" id="346377"/>
    <lineage>
        <taxon>Bacteria</taxon>
        <taxon>Pseudomonadati</taxon>
        <taxon>Bacteroidota</taxon>
        <taxon>Cytophagia</taxon>
        <taxon>Cytophagales</taxon>
        <taxon>Cyclobacteriaceae</taxon>
        <taxon>Echinicola</taxon>
    </lineage>
</organism>
<dbReference type="PANTHER" id="PTHR33498">
    <property type="entry name" value="TRANSPOSASE FOR INSERTION SEQUENCE ELEMENT IS1557"/>
    <property type="match status" value="1"/>
</dbReference>
<reference evidence="3" key="2">
    <citation type="submission" date="2020-09" db="EMBL/GenBank/DDBJ databases">
        <authorList>
            <person name="Sun Q."/>
            <person name="Kim S."/>
        </authorList>
    </citation>
    <scope>NUCLEOTIDE SEQUENCE</scope>
    <source>
        <strain evidence="3">KCTC 12368</strain>
    </source>
</reference>
<evidence type="ECO:0000313" key="4">
    <source>
        <dbReference type="Proteomes" id="UP000619457"/>
    </source>
</evidence>
<dbReference type="InterPro" id="IPR002560">
    <property type="entry name" value="Transposase_DDE"/>
</dbReference>
<dbReference type="NCBIfam" id="NF033550">
    <property type="entry name" value="transpos_ISL3"/>
    <property type="match status" value="1"/>
</dbReference>
<proteinExistence type="predicted"/>
<comment type="caution">
    <text evidence="3">The sequence shown here is derived from an EMBL/GenBank/DDBJ whole genome shotgun (WGS) entry which is preliminary data.</text>
</comment>
<feature type="domain" description="Transposase IS204/IS1001/IS1096/IS1165 helix-turn-helix" evidence="2">
    <location>
        <begin position="3"/>
        <end position="52"/>
    </location>
</feature>